<keyword evidence="5 9" id="KW-1133">Transmembrane helix</keyword>
<dbReference type="Gene3D" id="1.10.1200.120">
    <property type="entry name" value="Large-conductance mechanosensitive channel, MscL, domain 1"/>
    <property type="match status" value="1"/>
</dbReference>
<gene>
    <name evidence="9" type="primary">mscL</name>
    <name evidence="10" type="ORF">DK847_12085</name>
</gene>
<sequence length="147" mass="15733">MAGDTVRREWSDFKSFAFKGNAFDLAVGVIVGAAFSRIVDGIVNLLIMPIIGALTGGLNFDDYFLPLNANVTATTLAAAQKQGAVLAYGAFITVVINFLLVAFVLFQLVKVSNRLKREEPAPPPAPPTKSEELLAEIRDALKAKNPA</sequence>
<dbReference type="Pfam" id="PF01741">
    <property type="entry name" value="MscL"/>
    <property type="match status" value="1"/>
</dbReference>
<keyword evidence="7 9" id="KW-0472">Membrane</keyword>
<feature type="transmembrane region" description="Helical" evidence="9">
    <location>
        <begin position="42"/>
        <end position="60"/>
    </location>
</feature>
<keyword evidence="6 9" id="KW-0406">Ion transport</keyword>
<dbReference type="NCBIfam" id="TIGR00220">
    <property type="entry name" value="mscL"/>
    <property type="match status" value="1"/>
</dbReference>
<dbReference type="GO" id="GO:0005886">
    <property type="term" value="C:plasma membrane"/>
    <property type="evidence" value="ECO:0007669"/>
    <property type="project" value="UniProtKB-SubCell"/>
</dbReference>
<keyword evidence="11" id="KW-1185">Reference proteome</keyword>
<dbReference type="HAMAP" id="MF_00115">
    <property type="entry name" value="MscL"/>
    <property type="match status" value="1"/>
</dbReference>
<evidence type="ECO:0000313" key="11">
    <source>
        <dbReference type="Proteomes" id="UP000248795"/>
    </source>
</evidence>
<comment type="subunit">
    <text evidence="9">Homopentamer.</text>
</comment>
<evidence type="ECO:0000256" key="7">
    <source>
        <dbReference type="ARBA" id="ARBA00023136"/>
    </source>
</evidence>
<dbReference type="InterPro" id="IPR001185">
    <property type="entry name" value="MS_channel"/>
</dbReference>
<keyword evidence="4 9" id="KW-0812">Transmembrane</keyword>
<keyword evidence="2 9" id="KW-0813">Transport</keyword>
<dbReference type="PRINTS" id="PR01264">
    <property type="entry name" value="MECHCHANNEL"/>
</dbReference>
<accession>A0A2W2BK12</accession>
<proteinExistence type="inferred from homology"/>
<keyword evidence="3 9" id="KW-1003">Cell membrane</keyword>
<dbReference type="RefSeq" id="WP_111198776.1">
    <property type="nucleotide sequence ID" value="NZ_QKVK01000005.1"/>
</dbReference>
<comment type="function">
    <text evidence="9">Channel that opens in response to stretch forces in the membrane lipid bilayer. May participate in the regulation of osmotic pressure changes within the cell.</text>
</comment>
<evidence type="ECO:0000256" key="4">
    <source>
        <dbReference type="ARBA" id="ARBA00022692"/>
    </source>
</evidence>
<evidence type="ECO:0000256" key="5">
    <source>
        <dbReference type="ARBA" id="ARBA00022989"/>
    </source>
</evidence>
<comment type="subcellular location">
    <subcellularLocation>
        <location evidence="9">Cell inner membrane</location>
        <topology evidence="9">Multi-pass membrane protein</topology>
    </subcellularLocation>
    <subcellularLocation>
        <location evidence="1">Membrane</location>
        <topology evidence="1">Multi-pass membrane protein</topology>
    </subcellularLocation>
</comment>
<organism evidence="10 11">
    <name type="scientific">Aestuariivirga litoralis</name>
    <dbReference type="NCBI Taxonomy" id="2650924"/>
    <lineage>
        <taxon>Bacteria</taxon>
        <taxon>Pseudomonadati</taxon>
        <taxon>Pseudomonadota</taxon>
        <taxon>Alphaproteobacteria</taxon>
        <taxon>Hyphomicrobiales</taxon>
        <taxon>Aestuariivirgaceae</taxon>
        <taxon>Aestuariivirga</taxon>
    </lineage>
</organism>
<keyword evidence="9" id="KW-0997">Cell inner membrane</keyword>
<protein>
    <recommendedName>
        <fullName evidence="9">Large-conductance mechanosensitive channel</fullName>
    </recommendedName>
</protein>
<evidence type="ECO:0000256" key="6">
    <source>
        <dbReference type="ARBA" id="ARBA00023065"/>
    </source>
</evidence>
<dbReference type="AlphaFoldDB" id="A0A2W2BK12"/>
<dbReference type="Proteomes" id="UP000248795">
    <property type="component" value="Unassembled WGS sequence"/>
</dbReference>
<evidence type="ECO:0000256" key="9">
    <source>
        <dbReference type="HAMAP-Rule" id="MF_00115"/>
    </source>
</evidence>
<evidence type="ECO:0000256" key="1">
    <source>
        <dbReference type="ARBA" id="ARBA00004141"/>
    </source>
</evidence>
<dbReference type="NCBIfam" id="NF010557">
    <property type="entry name" value="PRK13952.1"/>
    <property type="match status" value="1"/>
</dbReference>
<dbReference type="EMBL" id="QKVK01000005">
    <property type="protein sequence ID" value="PZF76539.1"/>
    <property type="molecule type" value="Genomic_DNA"/>
</dbReference>
<dbReference type="SUPFAM" id="SSF81330">
    <property type="entry name" value="Gated mechanosensitive channel"/>
    <property type="match status" value="1"/>
</dbReference>
<evidence type="ECO:0000256" key="2">
    <source>
        <dbReference type="ARBA" id="ARBA00022448"/>
    </source>
</evidence>
<keyword evidence="8 9" id="KW-0407">Ion channel</keyword>
<name>A0A2W2BK12_9HYPH</name>
<feature type="transmembrane region" description="Helical" evidence="9">
    <location>
        <begin position="85"/>
        <end position="109"/>
    </location>
</feature>
<dbReference type="InterPro" id="IPR037673">
    <property type="entry name" value="MSC/AndL"/>
</dbReference>
<comment type="similarity">
    <text evidence="9">Belongs to the MscL family.</text>
</comment>
<evidence type="ECO:0000313" key="10">
    <source>
        <dbReference type="EMBL" id="PZF76539.1"/>
    </source>
</evidence>
<dbReference type="GO" id="GO:0008381">
    <property type="term" value="F:mechanosensitive monoatomic ion channel activity"/>
    <property type="evidence" value="ECO:0007669"/>
    <property type="project" value="UniProtKB-UniRule"/>
</dbReference>
<evidence type="ECO:0000256" key="8">
    <source>
        <dbReference type="ARBA" id="ARBA00023303"/>
    </source>
</evidence>
<dbReference type="PANTHER" id="PTHR30266">
    <property type="entry name" value="MECHANOSENSITIVE CHANNEL MSCL"/>
    <property type="match status" value="1"/>
</dbReference>
<comment type="caution">
    <text evidence="10">The sequence shown here is derived from an EMBL/GenBank/DDBJ whole genome shotgun (WGS) entry which is preliminary data.</text>
</comment>
<evidence type="ECO:0000256" key="3">
    <source>
        <dbReference type="ARBA" id="ARBA00022475"/>
    </source>
</evidence>
<dbReference type="PANTHER" id="PTHR30266:SF2">
    <property type="entry name" value="LARGE-CONDUCTANCE MECHANOSENSITIVE CHANNEL"/>
    <property type="match status" value="1"/>
</dbReference>
<dbReference type="InterPro" id="IPR036019">
    <property type="entry name" value="MscL_channel"/>
</dbReference>
<reference evidence="11" key="1">
    <citation type="submission" date="2018-06" db="EMBL/GenBank/DDBJ databases">
        <title>Aestuariibacter litoralis strain KCTC 52945T.</title>
        <authorList>
            <person name="Li X."/>
            <person name="Salam N."/>
            <person name="Li J.-L."/>
            <person name="Chen Y.-M."/>
            <person name="Yang Z.-W."/>
            <person name="Zhang L.-Y."/>
            <person name="Han M.-X."/>
            <person name="Xiao M."/>
            <person name="Li W.-J."/>
        </authorList>
    </citation>
    <scope>NUCLEOTIDE SEQUENCE [LARGE SCALE GENOMIC DNA]</scope>
    <source>
        <strain evidence="11">KCTC 52945</strain>
    </source>
</reference>